<protein>
    <submittedName>
        <fullName evidence="2">Uncharacterized protein</fullName>
    </submittedName>
</protein>
<evidence type="ECO:0000313" key="3">
    <source>
        <dbReference type="Proteomes" id="UP000235371"/>
    </source>
</evidence>
<dbReference type="EMBL" id="KZ613782">
    <property type="protein sequence ID" value="PMD63342.1"/>
    <property type="molecule type" value="Genomic_DNA"/>
</dbReference>
<proteinExistence type="predicted"/>
<name>A0A2J6TK09_9HELO</name>
<dbReference type="Proteomes" id="UP000235371">
    <property type="component" value="Unassembled WGS sequence"/>
</dbReference>
<accession>A0A2J6TK09</accession>
<gene>
    <name evidence="2" type="ORF">K444DRAFT_333363</name>
</gene>
<keyword evidence="3" id="KW-1185">Reference proteome</keyword>
<evidence type="ECO:0000256" key="1">
    <source>
        <dbReference type="SAM" id="MobiDB-lite"/>
    </source>
</evidence>
<dbReference type="GeneID" id="36580056"/>
<reference evidence="2 3" key="1">
    <citation type="submission" date="2016-04" db="EMBL/GenBank/DDBJ databases">
        <title>A degradative enzymes factory behind the ericoid mycorrhizal symbiosis.</title>
        <authorList>
            <consortium name="DOE Joint Genome Institute"/>
            <person name="Martino E."/>
            <person name="Morin E."/>
            <person name="Grelet G."/>
            <person name="Kuo A."/>
            <person name="Kohler A."/>
            <person name="Daghino S."/>
            <person name="Barry K."/>
            <person name="Choi C."/>
            <person name="Cichocki N."/>
            <person name="Clum A."/>
            <person name="Copeland A."/>
            <person name="Hainaut M."/>
            <person name="Haridas S."/>
            <person name="Labutti K."/>
            <person name="Lindquist E."/>
            <person name="Lipzen A."/>
            <person name="Khouja H.-R."/>
            <person name="Murat C."/>
            <person name="Ohm R."/>
            <person name="Olson A."/>
            <person name="Spatafora J."/>
            <person name="Veneault-Fourrey C."/>
            <person name="Henrissat B."/>
            <person name="Grigoriev I."/>
            <person name="Martin F."/>
            <person name="Perotto S."/>
        </authorList>
    </citation>
    <scope>NUCLEOTIDE SEQUENCE [LARGE SCALE GENOMIC DNA]</scope>
    <source>
        <strain evidence="2 3">E</strain>
    </source>
</reference>
<dbReference type="RefSeq" id="XP_024740246.1">
    <property type="nucleotide sequence ID" value="XM_024871974.1"/>
</dbReference>
<dbReference type="AlphaFoldDB" id="A0A2J6TK09"/>
<evidence type="ECO:0000313" key="2">
    <source>
        <dbReference type="EMBL" id="PMD63342.1"/>
    </source>
</evidence>
<sequence>MRQSDRKTASGLGALSDAESRLFVSFRLHDLCLPFPSLPFPTGAQILGACTWHSGGHRAIVLEGHRGGIASIPNEGSHVLESGQSDHRCGARWRLPADCTLLRPKVPKAPPSVPSPSTVDGSLPAPLPPGMRRHWHWRGSGVWLWRWRWLWLWQRIPRPCCSRPAPPHHTTRETTSIQPPGRQGSSSSPGILILLRALFRLAAARAQVQLAWR</sequence>
<feature type="compositionally biased region" description="Low complexity" evidence="1">
    <location>
        <begin position="176"/>
        <end position="187"/>
    </location>
</feature>
<feature type="region of interest" description="Disordered" evidence="1">
    <location>
        <begin position="164"/>
        <end position="187"/>
    </location>
</feature>
<dbReference type="InParanoid" id="A0A2J6TK09"/>
<organism evidence="2 3">
    <name type="scientific">Hyaloscypha bicolor E</name>
    <dbReference type="NCBI Taxonomy" id="1095630"/>
    <lineage>
        <taxon>Eukaryota</taxon>
        <taxon>Fungi</taxon>
        <taxon>Dikarya</taxon>
        <taxon>Ascomycota</taxon>
        <taxon>Pezizomycotina</taxon>
        <taxon>Leotiomycetes</taxon>
        <taxon>Helotiales</taxon>
        <taxon>Hyaloscyphaceae</taxon>
        <taxon>Hyaloscypha</taxon>
        <taxon>Hyaloscypha bicolor</taxon>
    </lineage>
</organism>